<comment type="caution">
    <text evidence="2">The sequence shown here is derived from an EMBL/GenBank/DDBJ whole genome shotgun (WGS) entry which is preliminary data.</text>
</comment>
<name>A0A0G1M6M1_9BACT</name>
<dbReference type="InterPro" id="IPR035069">
    <property type="entry name" value="TTHA1013/TTHA0281-like"/>
</dbReference>
<proteinExistence type="predicted"/>
<gene>
    <name evidence="2" type="ORF">UX03_C0007G0014</name>
</gene>
<dbReference type="SUPFAM" id="SSF143100">
    <property type="entry name" value="TTHA1013/TTHA0281-like"/>
    <property type="match status" value="1"/>
</dbReference>
<dbReference type="PANTHER" id="PTHR34504:SF2">
    <property type="entry name" value="UPF0150 PROTEIN SSL0259"/>
    <property type="match status" value="1"/>
</dbReference>
<dbReference type="Pfam" id="PF15919">
    <property type="entry name" value="HicB_lk_antitox"/>
    <property type="match status" value="1"/>
</dbReference>
<dbReference type="AlphaFoldDB" id="A0A0G1M6M1"/>
<dbReference type="InterPro" id="IPR031807">
    <property type="entry name" value="HicB-like"/>
</dbReference>
<evidence type="ECO:0000259" key="1">
    <source>
        <dbReference type="Pfam" id="PF15919"/>
    </source>
</evidence>
<accession>A0A0G1M6M1</accession>
<organism evidence="2 3">
    <name type="scientific">Candidatus Woesebacteria bacterium GW2011_GWE1_45_18</name>
    <dbReference type="NCBI Taxonomy" id="1618598"/>
    <lineage>
        <taxon>Bacteria</taxon>
        <taxon>Candidatus Woeseibacteriota</taxon>
    </lineage>
</organism>
<evidence type="ECO:0000313" key="3">
    <source>
        <dbReference type="Proteomes" id="UP000034086"/>
    </source>
</evidence>
<dbReference type="PROSITE" id="PS51257">
    <property type="entry name" value="PROKAR_LIPOPROTEIN"/>
    <property type="match status" value="1"/>
</dbReference>
<dbReference type="InterPro" id="IPR051404">
    <property type="entry name" value="TA_system_antitoxin"/>
</dbReference>
<sequence>MTKVLNYRVIVEQDEDGVFVASVPSLSGCYTEGDTFEEVLKNIEDVIKLHIKARKTRGLPLDDSKTEFVGIKKVSINYGPLAHS</sequence>
<reference evidence="2 3" key="1">
    <citation type="journal article" date="2015" name="Nature">
        <title>rRNA introns, odd ribosomes, and small enigmatic genomes across a large radiation of phyla.</title>
        <authorList>
            <person name="Brown C.T."/>
            <person name="Hug L.A."/>
            <person name="Thomas B.C."/>
            <person name="Sharon I."/>
            <person name="Castelle C.J."/>
            <person name="Singh A."/>
            <person name="Wilkins M.J."/>
            <person name="Williams K.H."/>
            <person name="Banfield J.F."/>
        </authorList>
    </citation>
    <scope>NUCLEOTIDE SEQUENCE [LARGE SCALE GENOMIC DNA]</scope>
</reference>
<dbReference type="PANTHER" id="PTHR34504">
    <property type="entry name" value="ANTITOXIN HICB"/>
    <property type="match status" value="1"/>
</dbReference>
<dbReference type="EMBL" id="LCKQ01000007">
    <property type="protein sequence ID" value="KKU03949.1"/>
    <property type="molecule type" value="Genomic_DNA"/>
</dbReference>
<evidence type="ECO:0000313" key="2">
    <source>
        <dbReference type="EMBL" id="KKU03949.1"/>
    </source>
</evidence>
<dbReference type="Proteomes" id="UP000034086">
    <property type="component" value="Unassembled WGS sequence"/>
</dbReference>
<protein>
    <recommendedName>
        <fullName evidence="1">HicB-like antitoxin of toxin-antitoxin system domain-containing protein</fullName>
    </recommendedName>
</protein>
<dbReference type="Gene3D" id="3.30.160.250">
    <property type="match status" value="1"/>
</dbReference>
<feature type="domain" description="HicB-like antitoxin of toxin-antitoxin system" evidence="1">
    <location>
        <begin position="7"/>
        <end position="55"/>
    </location>
</feature>